<sequence>MSLKQEIETWVQALGHYDNNEFEEALKTFANIADTSRILFNCGVIYATLGEHAKAVDYYQRAIALDKYFAIAYFQEGVSNFLLGDFEEALVNFNDTLLYLRGNTSIDYEQLGLKFQLYSCEVLFNRGLSYIYLNQIEQGMQDLDYASKEKFKPDHDVIDEAIRENAEGYTVFSIPVGVVYRPSEAKVKNLKTKEYLGKARLVAASDRGNAFIGFQGSEIKRTKTLDTSKDDRPTDAISYAATNLVQKNLLTRARQQSEPPINRNMFPPTPPPDADKPQSFFGGNANSNLTVKPLRSASVREPPFPVAQRNMENGDMPSLDRSRTAPTRSASESRGPGTKAQFPARLRNPNNQPLYRETTGARRQKDSTFIPLSEVDDPGAVYDLYTASEAPRSVYAPRYRNTRQPVYAEEDGYDSDAYEDDAIDDVQFEMIGVPPPSRRRTTNFKRSDIKKFRVKVHADQDTRFIMIGPAIEFGALEGKIREKFGFKTRLKIKMRDDGDMVTLGDQDDLDMLLSAARQAARKENNDMGKLEHAHISSLLAYLKSIRQAYLSTAPRPPVSRRHTHQPSTSIASFTSTPSSSPLHIEQHLTDDERDSIDSSTALLLRDLSSSIENLASAEALRQETQSSLLRKKFGHKTSSRIWRWAGGDGGEQVSRSPEHEEAEDSEKMVKTVRENVLWLLRRRLEGAAEAQRAMVEKRIERAKEKEKSILYKSGMRARAKDSDPAGQVAEELGKPPGPIRVLEPSVDKETMAGIEAQLSPEQLQLFAQENNTMLKHYEDTLGKVQNAEKSLLEISSLQQTLVAHLATQEDYVHQLVTDASTTHSNVGRGNQELKRATERKSTARAVFWGTVGLCTGLIIWDAIF</sequence>
<evidence type="ECO:0000256" key="2">
    <source>
        <dbReference type="ARBA" id="ARBA00008051"/>
    </source>
</evidence>
<gene>
    <name evidence="9" type="ORF">PRK78_005273</name>
</gene>
<keyword evidence="5" id="KW-0677">Repeat</keyword>
<dbReference type="InterPro" id="IPR019734">
    <property type="entry name" value="TPR_rpt"/>
</dbReference>
<evidence type="ECO:0000256" key="7">
    <source>
        <dbReference type="PROSITE-ProRule" id="PRU00339"/>
    </source>
</evidence>
<dbReference type="SUPFAM" id="SSF48452">
    <property type="entry name" value="TPR-like"/>
    <property type="match status" value="1"/>
</dbReference>
<dbReference type="Pfam" id="PF00515">
    <property type="entry name" value="TPR_1"/>
    <property type="match status" value="1"/>
</dbReference>
<comment type="subcellular location">
    <subcellularLocation>
        <location evidence="1">Cytoplasm</location>
    </subcellularLocation>
</comment>
<dbReference type="PROSITE" id="PS50005">
    <property type="entry name" value="TPR"/>
    <property type="match status" value="1"/>
</dbReference>
<evidence type="ECO:0000256" key="4">
    <source>
        <dbReference type="ARBA" id="ARBA00022490"/>
    </source>
</evidence>
<feature type="compositionally biased region" description="Low complexity" evidence="8">
    <location>
        <begin position="566"/>
        <end position="581"/>
    </location>
</feature>
<feature type="region of interest" description="Disordered" evidence="8">
    <location>
        <begin position="715"/>
        <end position="736"/>
    </location>
</feature>
<dbReference type="Gene3D" id="1.25.40.10">
    <property type="entry name" value="Tetratricopeptide repeat domain"/>
    <property type="match status" value="1"/>
</dbReference>
<dbReference type="GO" id="GO:0005737">
    <property type="term" value="C:cytoplasm"/>
    <property type="evidence" value="ECO:0007669"/>
    <property type="project" value="UniProtKB-SubCell"/>
</dbReference>
<evidence type="ECO:0000256" key="1">
    <source>
        <dbReference type="ARBA" id="ARBA00004496"/>
    </source>
</evidence>
<dbReference type="InterPro" id="IPR034892">
    <property type="entry name" value="PB1_NoxR"/>
</dbReference>
<evidence type="ECO:0000256" key="5">
    <source>
        <dbReference type="ARBA" id="ARBA00022737"/>
    </source>
</evidence>
<feature type="region of interest" description="Disordered" evidence="8">
    <location>
        <begin position="254"/>
        <end position="363"/>
    </location>
</feature>
<feature type="repeat" description="TPR" evidence="7">
    <location>
        <begin position="36"/>
        <end position="69"/>
    </location>
</feature>
<dbReference type="FunFam" id="1.25.40.10:FF:000017">
    <property type="entry name" value="NADPH oxidase regulator NoxR"/>
    <property type="match status" value="1"/>
</dbReference>
<keyword evidence="4" id="KW-0963">Cytoplasm</keyword>
<organism evidence="9 10">
    <name type="scientific">Emydomyces testavorans</name>
    <dbReference type="NCBI Taxonomy" id="2070801"/>
    <lineage>
        <taxon>Eukaryota</taxon>
        <taxon>Fungi</taxon>
        <taxon>Dikarya</taxon>
        <taxon>Ascomycota</taxon>
        <taxon>Pezizomycotina</taxon>
        <taxon>Eurotiomycetes</taxon>
        <taxon>Eurotiomycetidae</taxon>
        <taxon>Onygenales</taxon>
        <taxon>Nannizziopsiaceae</taxon>
        <taxon>Emydomyces</taxon>
    </lineage>
</organism>
<feature type="region of interest" description="Disordered" evidence="8">
    <location>
        <begin position="553"/>
        <end position="583"/>
    </location>
</feature>
<accession>A0AAF0DJZ2</accession>
<dbReference type="EMBL" id="CP120629">
    <property type="protein sequence ID" value="WEW59793.1"/>
    <property type="molecule type" value="Genomic_DNA"/>
</dbReference>
<proteinExistence type="inferred from homology"/>
<dbReference type="Gene3D" id="1.20.5.110">
    <property type="match status" value="1"/>
</dbReference>
<comment type="similarity">
    <text evidence="2">Belongs to the NCF2/NOXA1 family.</text>
</comment>
<dbReference type="Proteomes" id="UP001219355">
    <property type="component" value="Chromosome 3"/>
</dbReference>
<keyword evidence="3" id="KW-0728">SH3 domain</keyword>
<feature type="region of interest" description="Disordered" evidence="8">
    <location>
        <begin position="644"/>
        <end position="666"/>
    </location>
</feature>
<dbReference type="SMART" id="SM00028">
    <property type="entry name" value="TPR"/>
    <property type="match status" value="3"/>
</dbReference>
<evidence type="ECO:0000256" key="3">
    <source>
        <dbReference type="ARBA" id="ARBA00022443"/>
    </source>
</evidence>
<reference evidence="9" key="1">
    <citation type="submission" date="2023-03" db="EMBL/GenBank/DDBJ databases">
        <title>Emydomyces testavorans Genome Sequence.</title>
        <authorList>
            <person name="Hoyer L."/>
        </authorList>
    </citation>
    <scope>NUCLEOTIDE SEQUENCE</scope>
    <source>
        <strain evidence="9">16-2883</strain>
    </source>
</reference>
<evidence type="ECO:0000313" key="10">
    <source>
        <dbReference type="Proteomes" id="UP001219355"/>
    </source>
</evidence>
<dbReference type="AlphaFoldDB" id="A0AAF0DJZ2"/>
<dbReference type="Gene3D" id="3.10.20.90">
    <property type="entry name" value="Phosphatidylinositol 3-kinase Catalytic Subunit, Chain A, domain 1"/>
    <property type="match status" value="1"/>
</dbReference>
<keyword evidence="6 7" id="KW-0802">TPR repeat</keyword>
<evidence type="ECO:0000256" key="8">
    <source>
        <dbReference type="SAM" id="MobiDB-lite"/>
    </source>
</evidence>
<dbReference type="InterPro" id="IPR011990">
    <property type="entry name" value="TPR-like_helical_dom_sf"/>
</dbReference>
<dbReference type="InterPro" id="IPR051864">
    <property type="entry name" value="NCF2_NOXA1"/>
</dbReference>
<evidence type="ECO:0000256" key="6">
    <source>
        <dbReference type="ARBA" id="ARBA00022803"/>
    </source>
</evidence>
<protein>
    <submittedName>
        <fullName evidence="9">Uncharacterized protein</fullName>
    </submittedName>
</protein>
<dbReference type="SUPFAM" id="SSF54277">
    <property type="entry name" value="CAD &amp; PB1 domains"/>
    <property type="match status" value="1"/>
</dbReference>
<name>A0AAF0DJZ2_9EURO</name>
<dbReference type="PANTHER" id="PTHR15175:SF0">
    <property type="entry name" value="SH3 DOMAIN-CONTAINING PROTEIN C23A1.17"/>
    <property type="match status" value="1"/>
</dbReference>
<dbReference type="CDD" id="cd06408">
    <property type="entry name" value="PB1_NoxR"/>
    <property type="match status" value="1"/>
</dbReference>
<dbReference type="PANTHER" id="PTHR15175">
    <property type="entry name" value="NEUTROPHIL CYTOSOLIC FACTOR 2, NEUTROPHIL NADPH OXIDASE FACTOR 2"/>
    <property type="match status" value="1"/>
</dbReference>
<keyword evidence="10" id="KW-1185">Reference proteome</keyword>
<evidence type="ECO:0000313" key="9">
    <source>
        <dbReference type="EMBL" id="WEW59793.1"/>
    </source>
</evidence>